<feature type="DNA-binding region" description="H-T-H motif" evidence="2">
    <location>
        <begin position="31"/>
        <end position="50"/>
    </location>
</feature>
<dbReference type="Proteomes" id="UP000586031">
    <property type="component" value="Unassembled WGS sequence"/>
</dbReference>
<dbReference type="InterPro" id="IPR001647">
    <property type="entry name" value="HTH_TetR"/>
</dbReference>
<protein>
    <submittedName>
        <fullName evidence="4">TetR/AcrR family transcriptional regulator</fullName>
    </submittedName>
</protein>
<gene>
    <name evidence="4" type="ORF">HA271_03460</name>
</gene>
<evidence type="ECO:0000313" key="4">
    <source>
        <dbReference type="EMBL" id="HII83901.1"/>
    </source>
</evidence>
<reference evidence="5" key="1">
    <citation type="journal article" date="2020" name="bioRxiv">
        <title>A rank-normalized archaeal taxonomy based on genome phylogeny resolves widespread incomplete and uneven classifications.</title>
        <authorList>
            <person name="Rinke C."/>
            <person name="Chuvochina M."/>
            <person name="Mussig A.J."/>
            <person name="Chaumeil P.-A."/>
            <person name="Waite D.W."/>
            <person name="Whitman W.B."/>
            <person name="Parks D.H."/>
            <person name="Hugenholtz P."/>
        </authorList>
    </citation>
    <scope>NUCLEOTIDE SEQUENCE [LARGE SCALE GENOMIC DNA]</scope>
</reference>
<dbReference type="Gene3D" id="1.10.357.10">
    <property type="entry name" value="Tetracycline Repressor, domain 2"/>
    <property type="match status" value="1"/>
</dbReference>
<comment type="caution">
    <text evidence="4">The sequence shown here is derived from an EMBL/GenBank/DDBJ whole genome shotgun (WGS) entry which is preliminary data.</text>
</comment>
<dbReference type="PANTHER" id="PTHR43479:SF11">
    <property type="entry name" value="ACREF_ENVCD OPERON REPRESSOR-RELATED"/>
    <property type="match status" value="1"/>
</dbReference>
<dbReference type="InterPro" id="IPR036271">
    <property type="entry name" value="Tet_transcr_reg_TetR-rel_C_sf"/>
</dbReference>
<organism evidence="4 5">
    <name type="scientific">Methanobacterium subterraneum</name>
    <dbReference type="NCBI Taxonomy" id="59277"/>
    <lineage>
        <taxon>Archaea</taxon>
        <taxon>Methanobacteriati</taxon>
        <taxon>Methanobacteriota</taxon>
        <taxon>Methanomada group</taxon>
        <taxon>Methanobacteria</taxon>
        <taxon>Methanobacteriales</taxon>
        <taxon>Methanobacteriaceae</taxon>
        <taxon>Methanobacterium</taxon>
    </lineage>
</organism>
<dbReference type="SUPFAM" id="SSF48498">
    <property type="entry name" value="Tetracyclin repressor-like, C-terminal domain"/>
    <property type="match status" value="1"/>
</dbReference>
<evidence type="ECO:0000313" key="5">
    <source>
        <dbReference type="Proteomes" id="UP000586031"/>
    </source>
</evidence>
<dbReference type="EMBL" id="DUHE01000098">
    <property type="protein sequence ID" value="HII83901.1"/>
    <property type="molecule type" value="Genomic_DNA"/>
</dbReference>
<dbReference type="InterPro" id="IPR009057">
    <property type="entry name" value="Homeodomain-like_sf"/>
</dbReference>
<dbReference type="PANTHER" id="PTHR43479">
    <property type="entry name" value="ACREF/ENVCD OPERON REPRESSOR-RELATED"/>
    <property type="match status" value="1"/>
</dbReference>
<dbReference type="GO" id="GO:0003677">
    <property type="term" value="F:DNA binding"/>
    <property type="evidence" value="ECO:0007669"/>
    <property type="project" value="UniProtKB-UniRule"/>
</dbReference>
<evidence type="ECO:0000256" key="1">
    <source>
        <dbReference type="ARBA" id="ARBA00023125"/>
    </source>
</evidence>
<dbReference type="PRINTS" id="PR00455">
    <property type="entry name" value="HTHTETR"/>
</dbReference>
<feature type="domain" description="HTH tetR-type" evidence="3">
    <location>
        <begin position="8"/>
        <end position="68"/>
    </location>
</feature>
<dbReference type="SUPFAM" id="SSF46689">
    <property type="entry name" value="Homeodomain-like"/>
    <property type="match status" value="1"/>
</dbReference>
<dbReference type="Pfam" id="PF00440">
    <property type="entry name" value="TetR_N"/>
    <property type="match status" value="1"/>
</dbReference>
<proteinExistence type="predicted"/>
<evidence type="ECO:0000256" key="2">
    <source>
        <dbReference type="PROSITE-ProRule" id="PRU00335"/>
    </source>
</evidence>
<sequence>MRVTKDPEIRRKELMDSAEKLFLEHGYEETAVSDIVKKTGVAQGTFYYYFKSKEAILDAITDKYLDILIERMENIANQENLTAIEKLLAIFEFTSSFTGDHKGIMDYIEEGRCAHLQIKFNQRISSETIKPTARIIQQGIEEGVFNTKYPEEASRAYMGVTALILQGVNDLDPNSPEFMRRFMALFYYIERILGTESGAIINTFCEKGFYKSSSQIGDINGNNGL</sequence>
<dbReference type="AlphaFoldDB" id="A0A7J4TJ37"/>
<dbReference type="InterPro" id="IPR050624">
    <property type="entry name" value="HTH-type_Tx_Regulator"/>
</dbReference>
<dbReference type="PROSITE" id="PS50977">
    <property type="entry name" value="HTH_TETR_2"/>
    <property type="match status" value="1"/>
</dbReference>
<name>A0A7J4TJ37_9EURY</name>
<keyword evidence="1 2" id="KW-0238">DNA-binding</keyword>
<evidence type="ECO:0000259" key="3">
    <source>
        <dbReference type="PROSITE" id="PS50977"/>
    </source>
</evidence>
<accession>A0A7J4TJ37</accession>